<dbReference type="InterPro" id="IPR015915">
    <property type="entry name" value="Kelch-typ_b-propeller"/>
</dbReference>
<dbReference type="Gene3D" id="2.120.10.80">
    <property type="entry name" value="Kelch-type beta propeller"/>
    <property type="match status" value="1"/>
</dbReference>
<keyword evidence="2" id="KW-0677">Repeat</keyword>
<dbReference type="Proteomes" id="UP000789570">
    <property type="component" value="Unassembled WGS sequence"/>
</dbReference>
<evidence type="ECO:0000256" key="2">
    <source>
        <dbReference type="ARBA" id="ARBA00022737"/>
    </source>
</evidence>
<dbReference type="Pfam" id="PF24681">
    <property type="entry name" value="Kelch_KLHDC2_KLHL20_DRC7"/>
    <property type="match status" value="1"/>
</dbReference>
<dbReference type="SUPFAM" id="SSF117281">
    <property type="entry name" value="Kelch motif"/>
    <property type="match status" value="1"/>
</dbReference>
<evidence type="ECO:0000256" key="1">
    <source>
        <dbReference type="ARBA" id="ARBA00022441"/>
    </source>
</evidence>
<keyword evidence="3" id="KW-0732">Signal</keyword>
<organism evidence="4 5">
    <name type="scientific">Funneliformis caledonium</name>
    <dbReference type="NCBI Taxonomy" id="1117310"/>
    <lineage>
        <taxon>Eukaryota</taxon>
        <taxon>Fungi</taxon>
        <taxon>Fungi incertae sedis</taxon>
        <taxon>Mucoromycota</taxon>
        <taxon>Glomeromycotina</taxon>
        <taxon>Glomeromycetes</taxon>
        <taxon>Glomerales</taxon>
        <taxon>Glomeraceae</taxon>
        <taxon>Funneliformis</taxon>
    </lineage>
</organism>
<comment type="caution">
    <text evidence="4">The sequence shown here is derived from an EMBL/GenBank/DDBJ whole genome shotgun (WGS) entry which is preliminary data.</text>
</comment>
<keyword evidence="5" id="KW-1185">Reference proteome</keyword>
<name>A0A9N9H9S7_9GLOM</name>
<dbReference type="AlphaFoldDB" id="A0A9N9H9S7"/>
<evidence type="ECO:0000313" key="5">
    <source>
        <dbReference type="Proteomes" id="UP000789570"/>
    </source>
</evidence>
<protein>
    <submittedName>
        <fullName evidence="4">8712_t:CDS:1</fullName>
    </submittedName>
</protein>
<gene>
    <name evidence="4" type="ORF">FCALED_LOCUS11393</name>
</gene>
<dbReference type="PANTHER" id="PTHR46093">
    <property type="entry name" value="ACYL-COA-BINDING DOMAIN-CONTAINING PROTEIN 5"/>
    <property type="match status" value="1"/>
</dbReference>
<accession>A0A9N9H9S7</accession>
<proteinExistence type="predicted"/>
<dbReference type="PANTHER" id="PTHR46093:SF18">
    <property type="entry name" value="FIBRONECTIN TYPE-III DOMAIN-CONTAINING PROTEIN"/>
    <property type="match status" value="1"/>
</dbReference>
<feature type="signal peptide" evidence="3">
    <location>
        <begin position="1"/>
        <end position="17"/>
    </location>
</feature>
<sequence>MNSIYVVLWILIIQVNCQNKTLPLQRKHHTATFINNKLYILGGNVIFAEEDKKFVGKGFFSLDFSTKFKTTQELSWNDMTNDNIVPAHSGATTVKGVDDKTLILYGGSHFKSERMSLIYNYDTIDNRWNELNESYPHRSGITAINCDSIMYLFGGFSKKERTVNEMLYLNLQTLQWGIASSINGPDPRMDYGAVLLLDKNIMYLGGRRGPKSSSLSQVFLYNTTSDKWISRGTSGSIPSNRYGFSAVL</sequence>
<dbReference type="EMBL" id="CAJVPQ010004757">
    <property type="protein sequence ID" value="CAG8657766.1"/>
    <property type="molecule type" value="Genomic_DNA"/>
</dbReference>
<reference evidence="4" key="1">
    <citation type="submission" date="2021-06" db="EMBL/GenBank/DDBJ databases">
        <authorList>
            <person name="Kallberg Y."/>
            <person name="Tangrot J."/>
            <person name="Rosling A."/>
        </authorList>
    </citation>
    <scope>NUCLEOTIDE SEQUENCE</scope>
    <source>
        <strain evidence="4">UK204</strain>
    </source>
</reference>
<feature type="chain" id="PRO_5040442518" evidence="3">
    <location>
        <begin position="18"/>
        <end position="248"/>
    </location>
</feature>
<feature type="non-terminal residue" evidence="4">
    <location>
        <position position="248"/>
    </location>
</feature>
<evidence type="ECO:0000313" key="4">
    <source>
        <dbReference type="EMBL" id="CAG8657766.1"/>
    </source>
</evidence>
<evidence type="ECO:0000256" key="3">
    <source>
        <dbReference type="SAM" id="SignalP"/>
    </source>
</evidence>
<keyword evidence="1" id="KW-0880">Kelch repeat</keyword>
<dbReference type="OrthoDB" id="432528at2759"/>